<keyword evidence="2" id="KW-1185">Reference proteome</keyword>
<protein>
    <submittedName>
        <fullName evidence="1">ATP-binding protein</fullName>
    </submittedName>
</protein>
<evidence type="ECO:0000313" key="2">
    <source>
        <dbReference type="Proteomes" id="UP000621307"/>
    </source>
</evidence>
<dbReference type="GO" id="GO:0005524">
    <property type="term" value="F:ATP binding"/>
    <property type="evidence" value="ECO:0007669"/>
    <property type="project" value="UniProtKB-KW"/>
</dbReference>
<keyword evidence="1" id="KW-0067">ATP-binding</keyword>
<dbReference type="EMBL" id="JACJQL010000141">
    <property type="protein sequence ID" value="MBD2255854.1"/>
    <property type="molecule type" value="Genomic_DNA"/>
</dbReference>
<gene>
    <name evidence="1" type="ORF">H6G14_32315</name>
</gene>
<evidence type="ECO:0000313" key="1">
    <source>
        <dbReference type="EMBL" id="MBD2255854.1"/>
    </source>
</evidence>
<comment type="caution">
    <text evidence="1">The sequence shown here is derived from an EMBL/GenBank/DDBJ whole genome shotgun (WGS) entry which is preliminary data.</text>
</comment>
<name>A0ABR8BRH0_9NOSO</name>
<proteinExistence type="predicted"/>
<dbReference type="SUPFAM" id="SSF52540">
    <property type="entry name" value="P-loop containing nucleoside triphosphate hydrolases"/>
    <property type="match status" value="1"/>
</dbReference>
<reference evidence="1 2" key="1">
    <citation type="journal article" date="2020" name="ISME J.">
        <title>Comparative genomics reveals insights into cyanobacterial evolution and habitat adaptation.</title>
        <authorList>
            <person name="Chen M.Y."/>
            <person name="Teng W.K."/>
            <person name="Zhao L."/>
            <person name="Hu C.X."/>
            <person name="Zhou Y.K."/>
            <person name="Han B.P."/>
            <person name="Song L.R."/>
            <person name="Shu W.S."/>
        </authorList>
    </citation>
    <scope>NUCLEOTIDE SEQUENCE [LARGE SCALE GENOMIC DNA]</scope>
    <source>
        <strain evidence="1 2">FACHB-3921</strain>
    </source>
</reference>
<dbReference type="Gene3D" id="3.40.50.300">
    <property type="entry name" value="P-loop containing nucleotide triphosphate hydrolases"/>
    <property type="match status" value="1"/>
</dbReference>
<organism evidence="1 2">
    <name type="scientific">Nostoc parmelioides FACHB-3921</name>
    <dbReference type="NCBI Taxonomy" id="2692909"/>
    <lineage>
        <taxon>Bacteria</taxon>
        <taxon>Bacillati</taxon>
        <taxon>Cyanobacteriota</taxon>
        <taxon>Cyanophyceae</taxon>
        <taxon>Nostocales</taxon>
        <taxon>Nostocaceae</taxon>
        <taxon>Nostoc</taxon>
    </lineage>
</organism>
<dbReference type="InterPro" id="IPR027417">
    <property type="entry name" value="P-loop_NTPase"/>
</dbReference>
<keyword evidence="1" id="KW-0547">Nucleotide-binding</keyword>
<dbReference type="Proteomes" id="UP000621307">
    <property type="component" value="Unassembled WGS sequence"/>
</dbReference>
<dbReference type="RefSeq" id="WP_190573074.1">
    <property type="nucleotide sequence ID" value="NZ_JACJQL010000141.1"/>
</dbReference>
<accession>A0ABR8BRH0</accession>
<sequence>MIIANRTQELLFFHQMVEGSIPNRVLLIKAESGLGKTSLLARFKHMLSTQKTLCVDMDLKSAQLGISYFFSRVRQRLGEQRFPCLNAAVERYLSSGIEVSDTKITGNNNQFSVVLSNVDENTRNFRLTELREAFFRDLRKIPQRLVFLFDTYEKAPSELADWLGGEFLADVVDTPRLIVVIAGQQIPQPTIEWMDLHECCCLEAILDREAWYKYSQDKKLPFNQDEVKMAMRIFKGHPQDIDKTLQALKSEQL</sequence>